<feature type="region of interest" description="Disordered" evidence="1">
    <location>
        <begin position="1"/>
        <end position="201"/>
    </location>
</feature>
<feature type="compositionally biased region" description="Basic and acidic residues" evidence="1">
    <location>
        <begin position="49"/>
        <end position="78"/>
    </location>
</feature>
<feature type="compositionally biased region" description="Acidic residues" evidence="1">
    <location>
        <begin position="105"/>
        <end position="119"/>
    </location>
</feature>
<evidence type="ECO:0000256" key="1">
    <source>
        <dbReference type="SAM" id="MobiDB-lite"/>
    </source>
</evidence>
<organism evidence="2 3">
    <name type="scientific">Phyllosticta citricarpa</name>
    <dbReference type="NCBI Taxonomy" id="55181"/>
    <lineage>
        <taxon>Eukaryota</taxon>
        <taxon>Fungi</taxon>
        <taxon>Dikarya</taxon>
        <taxon>Ascomycota</taxon>
        <taxon>Pezizomycotina</taxon>
        <taxon>Dothideomycetes</taxon>
        <taxon>Dothideomycetes incertae sedis</taxon>
        <taxon>Botryosphaeriales</taxon>
        <taxon>Phyllostictaceae</taxon>
        <taxon>Phyllosticta</taxon>
    </lineage>
</organism>
<feature type="compositionally biased region" description="Acidic residues" evidence="1">
    <location>
        <begin position="33"/>
        <end position="48"/>
    </location>
</feature>
<comment type="caution">
    <text evidence="2">The sequence shown here is derived from an EMBL/GenBank/DDBJ whole genome shotgun (WGS) entry which is preliminary data.</text>
</comment>
<dbReference type="Proteomes" id="UP001365128">
    <property type="component" value="Unassembled WGS sequence"/>
</dbReference>
<evidence type="ECO:0000313" key="3">
    <source>
        <dbReference type="Proteomes" id="UP001365128"/>
    </source>
</evidence>
<evidence type="ECO:0000313" key="2">
    <source>
        <dbReference type="EMBL" id="KAK7549343.1"/>
    </source>
</evidence>
<protein>
    <submittedName>
        <fullName evidence="2">Uncharacterized protein</fullName>
    </submittedName>
</protein>
<reference evidence="2 3" key="1">
    <citation type="submission" date="2024-04" db="EMBL/GenBank/DDBJ databases">
        <title>Phyllosticta paracitricarpa is synonymous to the EU quarantine fungus P. citricarpa based on phylogenomic analyses.</title>
        <authorList>
            <consortium name="Lawrence Berkeley National Laboratory"/>
            <person name="Van Ingen-Buijs V.A."/>
            <person name="Van Westerhoven A.C."/>
            <person name="Haridas S."/>
            <person name="Skiadas P."/>
            <person name="Martin F."/>
            <person name="Groenewald J.Z."/>
            <person name="Crous P.W."/>
            <person name="Seidl M.F."/>
        </authorList>
    </citation>
    <scope>NUCLEOTIDE SEQUENCE [LARGE SCALE GENOMIC DNA]</scope>
    <source>
        <strain evidence="2 3">CBS 122670</strain>
    </source>
</reference>
<gene>
    <name evidence="2" type="ORF">IWX46DRAFT_454824</name>
</gene>
<name>A0ABR1MH68_9PEZI</name>
<sequence>MLTPNSRKTESLVPTGLPPRPRRTARPSRDEIQQDDAEETPTEADSDSDTGRHPDRRDSREILGSFDKWKESLESHDENELDHDDTANGELAELNAAHLAKLTEDLDIDDATDEEENDGSEASLLENRRPIARLTKGYVRSNVSDSDHGSRAESGGSTSTDGKSLNDKGKVDTGSSATKGSSASGFEEPKPSKPSACKPSEYGWMTKTESYLEAFPPFDFEYVPRGQSANVVVSEHSDRARIEGGSLRTASFGLSVQQRHLKRAGFAPIPYDIAMSRAAELALMDCPELRPDHSKHPIYAKQKLEIPPRVPPFQDGEAWSRAPKAYRVLELENSDLRDCCLNAPTCNDCNYKICDACGSTCAPNPCWCVVTHCSNCPVIGGNVCRYHVEKWEAKGRPVSLYSHPISQESFERR</sequence>
<dbReference type="EMBL" id="JBBPDW010000009">
    <property type="protein sequence ID" value="KAK7549343.1"/>
    <property type="molecule type" value="Genomic_DNA"/>
</dbReference>
<keyword evidence="3" id="KW-1185">Reference proteome</keyword>
<proteinExistence type="predicted"/>
<feature type="compositionally biased region" description="Low complexity" evidence="1">
    <location>
        <begin position="173"/>
        <end position="185"/>
    </location>
</feature>
<accession>A0ABR1MH68</accession>